<dbReference type="PANTHER" id="PTHR43842">
    <property type="entry name" value="PROPIONYL-COA CARBOXYLASE BETA CHAIN"/>
    <property type="match status" value="1"/>
</dbReference>
<accession>A0ABS5JT17</accession>
<keyword evidence="4" id="KW-1185">Reference proteome</keyword>
<protein>
    <submittedName>
        <fullName evidence="3">Acyl-CoA carboxylase subunit beta</fullName>
    </submittedName>
</protein>
<dbReference type="Proteomes" id="UP000708576">
    <property type="component" value="Unassembled WGS sequence"/>
</dbReference>
<dbReference type="SUPFAM" id="SSF52096">
    <property type="entry name" value="ClpP/crotonase"/>
    <property type="match status" value="2"/>
</dbReference>
<dbReference type="InterPro" id="IPR000438">
    <property type="entry name" value="Acetyl_CoA_COase_Trfase_b_su"/>
</dbReference>
<dbReference type="PROSITE" id="PS50989">
    <property type="entry name" value="COA_CT_CTER"/>
    <property type="match status" value="1"/>
</dbReference>
<dbReference type="InterPro" id="IPR029045">
    <property type="entry name" value="ClpP/crotonase-like_dom_sf"/>
</dbReference>
<proteinExistence type="predicted"/>
<sequence>MKENRKAYKVFHQRKDKLNEQYTGDYYKKQHDKGKLTARERIDFLFDEGSFHEIGAFIKPNTEAKKYGDGVICGYGTVNGCKVMVYAQDFNIMGGSLGLVHAQKIQKVQELAANMGHPVVGLIDSGGARIQEGVASLAGYAGIFHHNVKSSGIVPQISVILGPAAGGAVYSPALTDFRFMVKHTSHMFVTGPQVVKEVLNEDISFEDLGGAEVHGSASGVTDFVYNDEEHCLLGVKKLLSYLPSNHLEQPPVLNWDDIQPRNSENISYVLPEDSSKPYDMIDIIERIVDVDSFFEVAENHAQNIITGFARLNRKVVGIIANQPKVMAGTLDINASRKAARFVRFCDAFNIPVLVLEDVPGFMPGKNQEHNAIIMHGAKLLYAFAEATVPKITVIVRKAYGGAYIVMNSKNMGGDMNFAWPSAEIAVMGPEGAIKILNRKELSEAEEPEELKRQLVDDYKNNIANPFIAEEKGYVDEVIEPSKTREVLISAFSLLENKFEPKSPRKHGNFPM</sequence>
<reference evidence="3 4" key="1">
    <citation type="journal article" date="2015" name="Int. J. Syst. Evol. Microbiol.">
        <title>Carboxylicivirga linearis sp. nov., isolated from a sea cucumber culture pond.</title>
        <authorList>
            <person name="Wang F.Q."/>
            <person name="Zhou Y.X."/>
            <person name="Lin X.Z."/>
            <person name="Chen G.J."/>
            <person name="Du Z.J."/>
        </authorList>
    </citation>
    <scope>NUCLEOTIDE SEQUENCE [LARGE SCALE GENOMIC DNA]</scope>
    <source>
        <strain evidence="3 4">FB218</strain>
    </source>
</reference>
<organism evidence="3 4">
    <name type="scientific">Carboxylicivirga linearis</name>
    <dbReference type="NCBI Taxonomy" id="1628157"/>
    <lineage>
        <taxon>Bacteria</taxon>
        <taxon>Pseudomonadati</taxon>
        <taxon>Bacteroidota</taxon>
        <taxon>Bacteroidia</taxon>
        <taxon>Marinilabiliales</taxon>
        <taxon>Marinilabiliaceae</taxon>
        <taxon>Carboxylicivirga</taxon>
    </lineage>
</organism>
<dbReference type="InterPro" id="IPR011762">
    <property type="entry name" value="COA_CT_N"/>
</dbReference>
<dbReference type="InterPro" id="IPR034733">
    <property type="entry name" value="AcCoA_carboxyl_beta"/>
</dbReference>
<dbReference type="EMBL" id="JAGUCO010000003">
    <property type="protein sequence ID" value="MBS2098054.1"/>
    <property type="molecule type" value="Genomic_DNA"/>
</dbReference>
<dbReference type="Gene3D" id="3.90.226.10">
    <property type="entry name" value="2-enoyl-CoA Hydratase, Chain A, domain 1"/>
    <property type="match status" value="2"/>
</dbReference>
<gene>
    <name evidence="3" type="ORF">KEM10_07150</name>
</gene>
<dbReference type="RefSeq" id="WP_212215295.1">
    <property type="nucleotide sequence ID" value="NZ_JAGUCO010000003.1"/>
</dbReference>
<dbReference type="InterPro" id="IPR051047">
    <property type="entry name" value="AccD/PCCB"/>
</dbReference>
<dbReference type="PANTHER" id="PTHR43842:SF2">
    <property type="entry name" value="PROPIONYL-COA CARBOXYLASE BETA CHAIN, MITOCHONDRIAL"/>
    <property type="match status" value="1"/>
</dbReference>
<evidence type="ECO:0000259" key="2">
    <source>
        <dbReference type="PROSITE" id="PS50989"/>
    </source>
</evidence>
<dbReference type="Pfam" id="PF01039">
    <property type="entry name" value="Carboxyl_trans"/>
    <property type="match status" value="1"/>
</dbReference>
<evidence type="ECO:0000313" key="4">
    <source>
        <dbReference type="Proteomes" id="UP000708576"/>
    </source>
</evidence>
<name>A0ABS5JT17_9BACT</name>
<feature type="domain" description="CoA carboxyltransferase N-terminal" evidence="1">
    <location>
        <begin position="4"/>
        <end position="254"/>
    </location>
</feature>
<evidence type="ECO:0000313" key="3">
    <source>
        <dbReference type="EMBL" id="MBS2098054.1"/>
    </source>
</evidence>
<comment type="caution">
    <text evidence="3">The sequence shown here is derived from an EMBL/GenBank/DDBJ whole genome shotgun (WGS) entry which is preliminary data.</text>
</comment>
<dbReference type="PROSITE" id="PS50980">
    <property type="entry name" value="COA_CT_NTER"/>
    <property type="match status" value="1"/>
</dbReference>
<dbReference type="InterPro" id="IPR011763">
    <property type="entry name" value="COA_CT_C"/>
</dbReference>
<dbReference type="PRINTS" id="PR01070">
    <property type="entry name" value="ACCCTRFRASEB"/>
</dbReference>
<feature type="domain" description="CoA carboxyltransferase C-terminal" evidence="2">
    <location>
        <begin position="261"/>
        <end position="504"/>
    </location>
</feature>
<evidence type="ECO:0000259" key="1">
    <source>
        <dbReference type="PROSITE" id="PS50980"/>
    </source>
</evidence>